<organism evidence="2 3">
    <name type="scientific">Diversispora eburnea</name>
    <dbReference type="NCBI Taxonomy" id="1213867"/>
    <lineage>
        <taxon>Eukaryota</taxon>
        <taxon>Fungi</taxon>
        <taxon>Fungi incertae sedis</taxon>
        <taxon>Mucoromycota</taxon>
        <taxon>Glomeromycotina</taxon>
        <taxon>Glomeromycetes</taxon>
        <taxon>Diversisporales</taxon>
        <taxon>Diversisporaceae</taxon>
        <taxon>Diversispora</taxon>
    </lineage>
</organism>
<name>A0A9N9CVJ2_9GLOM</name>
<dbReference type="OrthoDB" id="10507048at2759"/>
<keyword evidence="3" id="KW-1185">Reference proteome</keyword>
<evidence type="ECO:0000256" key="1">
    <source>
        <dbReference type="SAM" id="MobiDB-lite"/>
    </source>
</evidence>
<evidence type="ECO:0000313" key="3">
    <source>
        <dbReference type="Proteomes" id="UP000789706"/>
    </source>
</evidence>
<dbReference type="AlphaFoldDB" id="A0A9N9CVJ2"/>
<feature type="non-terminal residue" evidence="2">
    <location>
        <position position="102"/>
    </location>
</feature>
<evidence type="ECO:0000313" key="2">
    <source>
        <dbReference type="EMBL" id="CAG8617739.1"/>
    </source>
</evidence>
<comment type="caution">
    <text evidence="2">The sequence shown here is derived from an EMBL/GenBank/DDBJ whole genome shotgun (WGS) entry which is preliminary data.</text>
</comment>
<sequence length="102" mass="11243">ATHQGDAFYCPSFLINSSMRARVEARSAEIVPPESAELLSIILPKEEARSAELLSIILPKEEAHSAKLLPLLEALIKISSRSDRQLRKSDDSDCDPKTSLII</sequence>
<accession>A0A9N9CVJ2</accession>
<gene>
    <name evidence="2" type="ORF">DEBURN_LOCUS10241</name>
</gene>
<reference evidence="2" key="1">
    <citation type="submission" date="2021-06" db="EMBL/GenBank/DDBJ databases">
        <authorList>
            <person name="Kallberg Y."/>
            <person name="Tangrot J."/>
            <person name="Rosling A."/>
        </authorList>
    </citation>
    <scope>NUCLEOTIDE SEQUENCE</scope>
    <source>
        <strain evidence="2">AZ414A</strain>
    </source>
</reference>
<dbReference type="EMBL" id="CAJVPK010002739">
    <property type="protein sequence ID" value="CAG8617739.1"/>
    <property type="molecule type" value="Genomic_DNA"/>
</dbReference>
<proteinExistence type="predicted"/>
<feature type="compositionally biased region" description="Basic and acidic residues" evidence="1">
    <location>
        <begin position="83"/>
        <end position="96"/>
    </location>
</feature>
<feature type="region of interest" description="Disordered" evidence="1">
    <location>
        <begin position="83"/>
        <end position="102"/>
    </location>
</feature>
<protein>
    <submittedName>
        <fullName evidence="2">11_t:CDS:1</fullName>
    </submittedName>
</protein>
<dbReference type="Proteomes" id="UP000789706">
    <property type="component" value="Unassembled WGS sequence"/>
</dbReference>